<dbReference type="Pfam" id="PF00749">
    <property type="entry name" value="tRNA-synt_1c"/>
    <property type="match status" value="1"/>
</dbReference>
<keyword evidence="6 7" id="KW-0030">Aminoacyl-tRNA synthetase</keyword>
<sequence>MSAFVTRFAPSPTGLLHLGHAYSALIASRAANAQGGRMILRIEDIDQTRCKPEFEAAIFEDLEWLGLTWDLPVRRQSDHLSDYENALETLRNRGLAYRCFKTRKEVADEIARAPHETPEGPQFFGGPLPRSEEQAFIEAGAAFAWRLSISEAKHALGEKFDTLSFQQQLPSGEIKTIAATPDIFGDAVIARKDAGTSYHLASVHDDALQGITHVLRGEDLASAAHFHRLLQVLLDYPEPVYQHHKLITDDAGNRLAKRDKSITLRALRAGGETPTDVFARLGLSGVKG</sequence>
<dbReference type="PANTHER" id="PTHR43311">
    <property type="entry name" value="GLUTAMATE--TRNA LIGASE"/>
    <property type="match status" value="1"/>
</dbReference>
<dbReference type="PANTHER" id="PTHR43311:SF1">
    <property type="entry name" value="GLUTAMYL-Q TRNA(ASP) SYNTHETASE"/>
    <property type="match status" value="1"/>
</dbReference>
<keyword evidence="4" id="KW-0862">Zinc</keyword>
<dbReference type="PROSITE" id="PS00178">
    <property type="entry name" value="AA_TRNA_LIGASE_I"/>
    <property type="match status" value="1"/>
</dbReference>
<dbReference type="PRINTS" id="PR00987">
    <property type="entry name" value="TRNASYNTHGLU"/>
</dbReference>
<dbReference type="SUPFAM" id="SSF52374">
    <property type="entry name" value="Nucleotidylyl transferase"/>
    <property type="match status" value="1"/>
</dbReference>
<dbReference type="InterPro" id="IPR014729">
    <property type="entry name" value="Rossmann-like_a/b/a_fold"/>
</dbReference>
<keyword evidence="1 7" id="KW-0436">Ligase</keyword>
<proteinExistence type="inferred from homology"/>
<comment type="similarity">
    <text evidence="7">Belongs to the class-I aminoacyl-tRNA synthetase family.</text>
</comment>
<dbReference type="InterPro" id="IPR001412">
    <property type="entry name" value="aa-tRNA-synth_I_CS"/>
</dbReference>
<keyword evidence="2" id="KW-0479">Metal-binding</keyword>
<organism evidence="9 10">
    <name type="scientific">Hyphococcus lacteus</name>
    <dbReference type="NCBI Taxonomy" id="3143536"/>
    <lineage>
        <taxon>Bacteria</taxon>
        <taxon>Pseudomonadati</taxon>
        <taxon>Pseudomonadota</taxon>
        <taxon>Alphaproteobacteria</taxon>
        <taxon>Parvularculales</taxon>
        <taxon>Parvularculaceae</taxon>
        <taxon>Hyphococcus</taxon>
    </lineage>
</organism>
<keyword evidence="7" id="KW-0648">Protein biosynthesis</keyword>
<feature type="domain" description="Glutamyl/glutaminyl-tRNA synthetase class Ib catalytic" evidence="8">
    <location>
        <begin position="5"/>
        <end position="286"/>
    </location>
</feature>
<dbReference type="InterPro" id="IPR000924">
    <property type="entry name" value="Glu/Gln-tRNA-synth"/>
</dbReference>
<protein>
    <submittedName>
        <fullName evidence="9">tRNA glutamyl-Q(34) synthetase GluQRS</fullName>
        <ecNumber evidence="9">6.1.1.-</ecNumber>
    </submittedName>
</protein>
<evidence type="ECO:0000256" key="2">
    <source>
        <dbReference type="ARBA" id="ARBA00022723"/>
    </source>
</evidence>
<accession>A0ABV3Z6F3</accession>
<evidence type="ECO:0000256" key="4">
    <source>
        <dbReference type="ARBA" id="ARBA00022833"/>
    </source>
</evidence>
<dbReference type="NCBIfam" id="NF004315">
    <property type="entry name" value="PRK05710.1-4"/>
    <property type="match status" value="1"/>
</dbReference>
<keyword evidence="5 7" id="KW-0067">ATP-binding</keyword>
<comment type="caution">
    <text evidence="9">The sequence shown here is derived from an EMBL/GenBank/DDBJ whole genome shotgun (WGS) entry which is preliminary data.</text>
</comment>
<dbReference type="Proteomes" id="UP001560685">
    <property type="component" value="Unassembled WGS sequence"/>
</dbReference>
<evidence type="ECO:0000256" key="7">
    <source>
        <dbReference type="RuleBase" id="RU363037"/>
    </source>
</evidence>
<evidence type="ECO:0000313" key="9">
    <source>
        <dbReference type="EMBL" id="MEX6633016.1"/>
    </source>
</evidence>
<keyword evidence="3 7" id="KW-0547">Nucleotide-binding</keyword>
<gene>
    <name evidence="9" type="primary">gluQRS</name>
    <name evidence="9" type="ORF">ABFZ84_05585</name>
</gene>
<keyword evidence="10" id="KW-1185">Reference proteome</keyword>
<name>A0ABV3Z6F3_9PROT</name>
<evidence type="ECO:0000256" key="5">
    <source>
        <dbReference type="ARBA" id="ARBA00022840"/>
    </source>
</evidence>
<dbReference type="RefSeq" id="WP_369312953.1">
    <property type="nucleotide sequence ID" value="NZ_JBEHZE010000001.1"/>
</dbReference>
<dbReference type="Gene3D" id="3.40.50.620">
    <property type="entry name" value="HUPs"/>
    <property type="match status" value="1"/>
</dbReference>
<dbReference type="InterPro" id="IPR049940">
    <property type="entry name" value="GluQ/Sye"/>
</dbReference>
<evidence type="ECO:0000256" key="6">
    <source>
        <dbReference type="ARBA" id="ARBA00023146"/>
    </source>
</evidence>
<dbReference type="InterPro" id="IPR020058">
    <property type="entry name" value="Glu/Gln-tRNA-synth_Ib_cat-dom"/>
</dbReference>
<evidence type="ECO:0000256" key="3">
    <source>
        <dbReference type="ARBA" id="ARBA00022741"/>
    </source>
</evidence>
<evidence type="ECO:0000313" key="10">
    <source>
        <dbReference type="Proteomes" id="UP001560685"/>
    </source>
</evidence>
<evidence type="ECO:0000256" key="1">
    <source>
        <dbReference type="ARBA" id="ARBA00022598"/>
    </source>
</evidence>
<evidence type="ECO:0000259" key="8">
    <source>
        <dbReference type="Pfam" id="PF00749"/>
    </source>
</evidence>
<dbReference type="GO" id="GO:0016874">
    <property type="term" value="F:ligase activity"/>
    <property type="evidence" value="ECO:0007669"/>
    <property type="project" value="UniProtKB-KW"/>
</dbReference>
<dbReference type="EMBL" id="JBEHZE010000001">
    <property type="protein sequence ID" value="MEX6633016.1"/>
    <property type="molecule type" value="Genomic_DNA"/>
</dbReference>
<reference evidence="9 10" key="1">
    <citation type="submission" date="2024-05" db="EMBL/GenBank/DDBJ databases">
        <title>Three bacterial strains, DH-69, EH-24, and ECK-19 isolated from coastal sediments.</title>
        <authorList>
            <person name="Ye Y.-Q."/>
            <person name="Du Z.-J."/>
        </authorList>
    </citation>
    <scope>NUCLEOTIDE SEQUENCE [LARGE SCALE GENOMIC DNA]</scope>
    <source>
        <strain evidence="9 10">ECK-19</strain>
    </source>
</reference>
<dbReference type="EC" id="6.1.1.-" evidence="9"/>